<dbReference type="GO" id="GO:0005739">
    <property type="term" value="C:mitochondrion"/>
    <property type="evidence" value="ECO:0007669"/>
    <property type="project" value="TreeGrafter"/>
</dbReference>
<keyword evidence="3" id="KW-0963">Cytoplasm</keyword>
<dbReference type="PANTHER" id="PTHR16056">
    <property type="entry name" value="REGULATOR OF MICROTUBULE DYNAMICS PROTEIN"/>
    <property type="match status" value="1"/>
</dbReference>
<dbReference type="InterPro" id="IPR049039">
    <property type="entry name" value="RMD1-3_a_helical_rpt"/>
</dbReference>
<protein>
    <recommendedName>
        <fullName evidence="7">Regulator of microtubule dynamics protein 1</fullName>
    </recommendedName>
    <alternativeName>
        <fullName evidence="8">Protein FAM82B</fullName>
    </alternativeName>
</protein>
<evidence type="ECO:0000256" key="6">
    <source>
        <dbReference type="ARBA" id="ARBA00023212"/>
    </source>
</evidence>
<dbReference type="OMA" id="HILGVWH"/>
<dbReference type="InParanoid" id="A0A1S3I2Q9"/>
<keyword evidence="4" id="KW-0677">Repeat</keyword>
<dbReference type="PANTHER" id="PTHR16056:SF16">
    <property type="entry name" value="REGULATOR OF MICROTUBULE DYNAMICS PROTEIN 1"/>
    <property type="match status" value="1"/>
</dbReference>
<dbReference type="InterPro" id="IPR011990">
    <property type="entry name" value="TPR-like_helical_dom_sf"/>
</dbReference>
<dbReference type="GeneID" id="106160453"/>
<dbReference type="Proteomes" id="UP000085678">
    <property type="component" value="Unplaced"/>
</dbReference>
<keyword evidence="6" id="KW-0206">Cytoskeleton</keyword>
<dbReference type="STRING" id="7574.A0A1S3I2Q9"/>
<keyword evidence="9" id="KW-1185">Reference proteome</keyword>
<dbReference type="AlphaFoldDB" id="A0A1S3I2Q9"/>
<accession>A0A1S3I2Q9</accession>
<dbReference type="Gene3D" id="1.25.40.10">
    <property type="entry name" value="Tetratricopeptide repeat domain"/>
    <property type="match status" value="1"/>
</dbReference>
<gene>
    <name evidence="10" type="primary">LOC106160453</name>
</gene>
<organism evidence="9 10">
    <name type="scientific">Lingula anatina</name>
    <name type="common">Brachiopod</name>
    <name type="synonym">Lingula unguis</name>
    <dbReference type="NCBI Taxonomy" id="7574"/>
    <lineage>
        <taxon>Eukaryota</taxon>
        <taxon>Metazoa</taxon>
        <taxon>Spiralia</taxon>
        <taxon>Lophotrochozoa</taxon>
        <taxon>Brachiopoda</taxon>
        <taxon>Linguliformea</taxon>
        <taxon>Lingulata</taxon>
        <taxon>Lingulida</taxon>
        <taxon>Linguloidea</taxon>
        <taxon>Lingulidae</taxon>
        <taxon>Lingula</taxon>
    </lineage>
</organism>
<evidence type="ECO:0000256" key="1">
    <source>
        <dbReference type="ARBA" id="ARBA00004245"/>
    </source>
</evidence>
<evidence type="ECO:0000256" key="7">
    <source>
        <dbReference type="ARBA" id="ARBA00039966"/>
    </source>
</evidence>
<keyword evidence="5" id="KW-0802">TPR repeat</keyword>
<evidence type="ECO:0000313" key="10">
    <source>
        <dbReference type="RefSeq" id="XP_013392528.1"/>
    </source>
</evidence>
<evidence type="ECO:0000256" key="5">
    <source>
        <dbReference type="ARBA" id="ARBA00022803"/>
    </source>
</evidence>
<evidence type="ECO:0000256" key="4">
    <source>
        <dbReference type="ARBA" id="ARBA00022737"/>
    </source>
</evidence>
<sequence>MFRRKLRLLQSIWTFCRRNQQSRQQIRKIFTKQFLPSASRWLLLPGAVVTMRGFTFGMRPSEKEPEATSASKSPEEKIIEQADELFDKSDTLALYDYLIQYKDSSNDELLWRLARAATDKGKLLKDPAKRDYYYEAFKYAKMALEKNPNNFACHKWYAILLDYTGEYEGTKQRIANAYEVKEHFLKAVELNPKDATSVHSLGYWCFLFADLPWYQQKIASVIFTTPPTSTYEEALKFFLEAERIDPGFYSMNTMMLGKTYVRLKENARAIYHLKKVKSFPVKTVDDEKAHKEAAELLRGLGVHDHD</sequence>
<dbReference type="GO" id="GO:0005876">
    <property type="term" value="C:spindle microtubule"/>
    <property type="evidence" value="ECO:0007669"/>
    <property type="project" value="TreeGrafter"/>
</dbReference>
<evidence type="ECO:0000256" key="3">
    <source>
        <dbReference type="ARBA" id="ARBA00022490"/>
    </source>
</evidence>
<evidence type="ECO:0000256" key="2">
    <source>
        <dbReference type="ARBA" id="ARBA00011375"/>
    </source>
</evidence>
<evidence type="ECO:0000313" key="9">
    <source>
        <dbReference type="Proteomes" id="UP000085678"/>
    </source>
</evidence>
<dbReference type="SUPFAM" id="SSF48452">
    <property type="entry name" value="TPR-like"/>
    <property type="match status" value="1"/>
</dbReference>
<name>A0A1S3I2Q9_LINAN</name>
<dbReference type="GO" id="GO:0097431">
    <property type="term" value="C:mitotic spindle pole"/>
    <property type="evidence" value="ECO:0007669"/>
    <property type="project" value="TreeGrafter"/>
</dbReference>
<dbReference type="KEGG" id="lak:106160453"/>
<comment type="subcellular location">
    <subcellularLocation>
        <location evidence="1">Cytoplasm</location>
        <location evidence="1">Cytoskeleton</location>
    </subcellularLocation>
</comment>
<dbReference type="Pfam" id="PF21033">
    <property type="entry name" value="RMD1-3"/>
    <property type="match status" value="1"/>
</dbReference>
<dbReference type="OrthoDB" id="69711at2759"/>
<reference evidence="10" key="1">
    <citation type="submission" date="2025-08" db="UniProtKB">
        <authorList>
            <consortium name="RefSeq"/>
        </authorList>
    </citation>
    <scope>IDENTIFICATION</scope>
    <source>
        <tissue evidence="10">Gonads</tissue>
    </source>
</reference>
<dbReference type="GO" id="GO:0008017">
    <property type="term" value="F:microtubule binding"/>
    <property type="evidence" value="ECO:0007669"/>
    <property type="project" value="TreeGrafter"/>
</dbReference>
<proteinExistence type="predicted"/>
<comment type="subunit">
    <text evidence="2">Interacts with microtubules.</text>
</comment>
<evidence type="ECO:0000256" key="8">
    <source>
        <dbReference type="ARBA" id="ARBA00041958"/>
    </source>
</evidence>
<dbReference type="RefSeq" id="XP_013392528.1">
    <property type="nucleotide sequence ID" value="XM_013537074.1"/>
</dbReference>